<protein>
    <submittedName>
        <fullName evidence="2">VCBS repeat-containing protein</fullName>
    </submittedName>
</protein>
<dbReference type="Pfam" id="PF13517">
    <property type="entry name" value="FG-GAP_3"/>
    <property type="match status" value="1"/>
</dbReference>
<dbReference type="Proteomes" id="UP000316609">
    <property type="component" value="Unassembled WGS sequence"/>
</dbReference>
<dbReference type="AlphaFoldDB" id="A0A538TTK5"/>
<comment type="caution">
    <text evidence="2">The sequence shown here is derived from an EMBL/GenBank/DDBJ whole genome shotgun (WGS) entry which is preliminary data.</text>
</comment>
<dbReference type="InterPro" id="IPR013517">
    <property type="entry name" value="FG-GAP"/>
</dbReference>
<reference evidence="2 3" key="1">
    <citation type="journal article" date="2019" name="Nat. Microbiol.">
        <title>Mediterranean grassland soil C-N compound turnover is dependent on rainfall and depth, and is mediated by genomically divergent microorganisms.</title>
        <authorList>
            <person name="Diamond S."/>
            <person name="Andeer P.F."/>
            <person name="Li Z."/>
            <person name="Crits-Christoph A."/>
            <person name="Burstein D."/>
            <person name="Anantharaman K."/>
            <person name="Lane K.R."/>
            <person name="Thomas B.C."/>
            <person name="Pan C."/>
            <person name="Northen T.R."/>
            <person name="Banfield J.F."/>
        </authorList>
    </citation>
    <scope>NUCLEOTIDE SEQUENCE [LARGE SCALE GENOMIC DNA]</scope>
    <source>
        <strain evidence="2">WS_8</strain>
    </source>
</reference>
<keyword evidence="1" id="KW-0732">Signal</keyword>
<evidence type="ECO:0000313" key="3">
    <source>
        <dbReference type="Proteomes" id="UP000316609"/>
    </source>
</evidence>
<dbReference type="Gene3D" id="2.130.10.130">
    <property type="entry name" value="Integrin alpha, N-terminal"/>
    <property type="match status" value="1"/>
</dbReference>
<evidence type="ECO:0000313" key="2">
    <source>
        <dbReference type="EMBL" id="TMQ66960.1"/>
    </source>
</evidence>
<organism evidence="2 3">
    <name type="scientific">Eiseniibacteriota bacterium</name>
    <dbReference type="NCBI Taxonomy" id="2212470"/>
    <lineage>
        <taxon>Bacteria</taxon>
        <taxon>Candidatus Eiseniibacteriota</taxon>
    </lineage>
</organism>
<dbReference type="SUPFAM" id="SSF69318">
    <property type="entry name" value="Integrin alpha N-terminal domain"/>
    <property type="match status" value="1"/>
</dbReference>
<accession>A0A538TTK5</accession>
<name>A0A538TTK5_UNCEI</name>
<sequence length="416" mass="43178">MRGYQVIPLNASRVLSLVSGDLIEGDWSGGNTQDAVKDADLVLGNDVGGTDNISVWFNQYKATNLFVAAPSYTRTAAQSVLAMALDTLDSTPDKARPDLVTGTRSSAAGNFFVWLNQNSKNNEGYLPSNASRSLRTTDNGDVQTVLTGDLIGGNQPDILVGTKSPTAGLGSIETWQNSNAATPTFTRAEVYPPSGGMAVNSLGEVTAMALADLDNDGLKDLVVATSTSATGGQLLLLHSNGKTSGSSRFTLQRSYSLTAPVTALTVARVDFDTLLDVVIGIQTAADQGKLQCWLNTSVAGSLSMALSQVVDAPGLVTALASGDMGGLSSRTDLVMGWRATTTSFVGGLRVFYLDSGAIPSSGTDPSGGSVANWVPTLTINNFNYGVKPPADPPYLTDFAAGIKSSSTTGAVIVFVR</sequence>
<proteinExistence type="predicted"/>
<dbReference type="InterPro" id="IPR028994">
    <property type="entry name" value="Integrin_alpha_N"/>
</dbReference>
<evidence type="ECO:0000256" key="1">
    <source>
        <dbReference type="ARBA" id="ARBA00022729"/>
    </source>
</evidence>
<gene>
    <name evidence="2" type="ORF">E6K78_05855</name>
</gene>
<dbReference type="EMBL" id="VBOY01000051">
    <property type="protein sequence ID" value="TMQ66960.1"/>
    <property type="molecule type" value="Genomic_DNA"/>
</dbReference>